<gene>
    <name evidence="2" type="ORF">TSOC_011137</name>
</gene>
<name>A0A2J7ZRD7_9CHLO</name>
<accession>A0A2J7ZRD7</accession>
<organism evidence="2 3">
    <name type="scientific">Tetrabaena socialis</name>
    <dbReference type="NCBI Taxonomy" id="47790"/>
    <lineage>
        <taxon>Eukaryota</taxon>
        <taxon>Viridiplantae</taxon>
        <taxon>Chlorophyta</taxon>
        <taxon>core chlorophytes</taxon>
        <taxon>Chlorophyceae</taxon>
        <taxon>CS clade</taxon>
        <taxon>Chlamydomonadales</taxon>
        <taxon>Tetrabaenaceae</taxon>
        <taxon>Tetrabaena</taxon>
    </lineage>
</organism>
<feature type="region of interest" description="Disordered" evidence="1">
    <location>
        <begin position="116"/>
        <end position="135"/>
    </location>
</feature>
<dbReference type="AlphaFoldDB" id="A0A2J7ZRD7"/>
<protein>
    <submittedName>
        <fullName evidence="2">Uncharacterized protein</fullName>
    </submittedName>
</protein>
<dbReference type="Gene3D" id="3.40.50.300">
    <property type="entry name" value="P-loop containing nucleotide triphosphate hydrolases"/>
    <property type="match status" value="1"/>
</dbReference>
<evidence type="ECO:0000313" key="3">
    <source>
        <dbReference type="Proteomes" id="UP000236333"/>
    </source>
</evidence>
<dbReference type="OrthoDB" id="2986975at2759"/>
<sequence>MPSARAVEQRDSDAESAVSGMEGPVLDDLVAVDSAWRPEVDEFETLYPADMEPDADAARLFDRSKPAGEYAYQAVTRCADPVLPPGHGLGTQQQWFVRTADDDGVALVREASQCLKRTKTGATQPPPQPSQLPSQRTDTLFISEEAGKAFACVRNVDIYNHTVPPTVERIAPGTTPPYIPMDTPPTIDQTIQLFTLASAQGVAFMQLARAFLAQKRHAVHRPCRAIIIGGPGTGKSQIVKALLWFVFQHDHSAWLTTTAYTWTAVLQLNTPYHRGYSTHTAFQLDAFERADCPRKNSSQAVQRYISDDGSGGLGFDEMSFISDSHWGGIAQSARDNLRRLPTISELSPEYHLLAGMPAALFGDPTQHPPVTGDPIYMHAAAQSVNPNYLSELFSGILTPEERTDAILGPTADEAVVAEAVHKMAAATPALAATAAAVPTAPPTKGAKQKKAASQGQPRTKALRILYGNTLYRSFDMVFLLDKQQRQTNDASGRLLTELATAFSGGSNVQSKVERLVRELNSRVVPDIGALAAQNVRVVVQRNDLRHALNSRLRKMRALHLGARVITWKAQHSQVKGGPLNRAGIALALSRDPKEFDFFTPDTIYFEGAKFVMIQNDGPVVGACRNNLVTACGLLLDPREPPEDDPQQPARRLQFPPAAVFVKPVDGACDPTILAKLADFRETHGAFLVTPATVSCDNIDLEHLTDLGSGPVKLKVKLSRRNIPLGDAYVVTDHFVQGASFGDACWVADFAPPPGGIDRASILVMLTRFKSMEHVKVLRPLYNEDNPASFKAVVDAYVRAAPLTYDLKAELERLNRLSEITRNTLADDYAHMERFIAARADTG</sequence>
<comment type="caution">
    <text evidence="2">The sequence shown here is derived from an EMBL/GenBank/DDBJ whole genome shotgun (WGS) entry which is preliminary data.</text>
</comment>
<reference evidence="2 3" key="1">
    <citation type="journal article" date="2017" name="Mol. Biol. Evol.">
        <title>The 4-celled Tetrabaena socialis nuclear genome reveals the essential components for genetic control of cell number at the origin of multicellularity in the volvocine lineage.</title>
        <authorList>
            <person name="Featherston J."/>
            <person name="Arakaki Y."/>
            <person name="Hanschen E.R."/>
            <person name="Ferris P.J."/>
            <person name="Michod R.E."/>
            <person name="Olson B.J.S.C."/>
            <person name="Nozaki H."/>
            <person name="Durand P.M."/>
        </authorList>
    </citation>
    <scope>NUCLEOTIDE SEQUENCE [LARGE SCALE GENOMIC DNA]</scope>
    <source>
        <strain evidence="2 3">NIES-571</strain>
    </source>
</reference>
<dbReference type="InterPro" id="IPR027417">
    <property type="entry name" value="P-loop_NTPase"/>
</dbReference>
<evidence type="ECO:0000313" key="2">
    <source>
        <dbReference type="EMBL" id="PNH02845.1"/>
    </source>
</evidence>
<evidence type="ECO:0000256" key="1">
    <source>
        <dbReference type="SAM" id="MobiDB-lite"/>
    </source>
</evidence>
<keyword evidence="3" id="KW-1185">Reference proteome</keyword>
<dbReference type="SUPFAM" id="SSF52540">
    <property type="entry name" value="P-loop containing nucleoside triphosphate hydrolases"/>
    <property type="match status" value="1"/>
</dbReference>
<feature type="region of interest" description="Disordered" evidence="1">
    <location>
        <begin position="1"/>
        <end position="24"/>
    </location>
</feature>
<proteinExistence type="predicted"/>
<dbReference type="Proteomes" id="UP000236333">
    <property type="component" value="Unassembled WGS sequence"/>
</dbReference>
<dbReference type="EMBL" id="PGGS01000588">
    <property type="protein sequence ID" value="PNH02845.1"/>
    <property type="molecule type" value="Genomic_DNA"/>
</dbReference>